<accession>A0ABY5SHV8</accession>
<dbReference type="SUPFAM" id="SSF51658">
    <property type="entry name" value="Xylose isomerase-like"/>
    <property type="match status" value="1"/>
</dbReference>
<evidence type="ECO:0008006" key="3">
    <source>
        <dbReference type="Google" id="ProtNLM"/>
    </source>
</evidence>
<evidence type="ECO:0000313" key="2">
    <source>
        <dbReference type="Proteomes" id="UP001057877"/>
    </source>
</evidence>
<dbReference type="EMBL" id="CP091430">
    <property type="protein sequence ID" value="UVI33173.1"/>
    <property type="molecule type" value="Genomic_DNA"/>
</dbReference>
<dbReference type="InterPro" id="IPR036237">
    <property type="entry name" value="Xyl_isomerase-like_sf"/>
</dbReference>
<dbReference type="RefSeq" id="WP_258389226.1">
    <property type="nucleotide sequence ID" value="NZ_CP091430.1"/>
</dbReference>
<gene>
    <name evidence="1" type="ORF">L1F29_15610</name>
</gene>
<sequence length="712" mass="81488">MQTQINELPYKQHQSYSSANPDWLIHPESYKAGIYRGEHDHEIVMTNGLISRTWRIKPNAATVAFHNLMTDETIIRGVKPEAILRISGEDVAVGGLVGQPDYAYLRPEWVDGLTSDPTAFQCTGFETDLTKERFPWKKNHVSANRPWPAPGVSLVFHYESAAEITSGLSVSVHYELYDGIPLLSKWLQVHNNGSSCVKLESFTSELLAVVEWESPVESPDRWEYPNLHVESDYSFQGMAQKKANRTTHWVPDPDYKTQINYDCLTPALLESRPPIGPNVELEPGETFDTFRTFVLVHDSTDRERKGLAQRKMYRTNAPWIEENPIFMHVRSMDPAVIREAIDQCAEVGFEMVILSFGSGLNMEEEDPAYIAALKELADYAHGKGIAIGGYSLLASRSISPEHDIVNPDGAYYVHSPCLESRWGQAYFRKLQSFFERTGFDILEHDGSYPGDICDSTDHPGHHGRHDSQWKQWKRISGFYQWCRGQGIYLNVPDWYFLSGSNKAGMGYREVNFALPRDRQVLLSRQNIYDGTWEKAPSMGWMFVPLTEYHGGGPESTLEPLSEHLDTYDAHLMNNFTAGVQASYRGFRLYDTEETKQVVRKWVDFYKQYRGILESDLIHVRRPSGRDVDCMLHVNPMQKHKGMAFVYNPLDKEIEQTLELPLYYTGISTRAMIREQEGELREYELDRNYRVQVQLSIAPKSMTWFVIEGSVGG</sequence>
<name>A0ABY5SHV8_9BACL</name>
<proteinExistence type="predicted"/>
<keyword evidence="2" id="KW-1185">Reference proteome</keyword>
<evidence type="ECO:0000313" key="1">
    <source>
        <dbReference type="EMBL" id="UVI33173.1"/>
    </source>
</evidence>
<organism evidence="1 2">
    <name type="scientific">Paenibacillus spongiae</name>
    <dbReference type="NCBI Taxonomy" id="2909671"/>
    <lineage>
        <taxon>Bacteria</taxon>
        <taxon>Bacillati</taxon>
        <taxon>Bacillota</taxon>
        <taxon>Bacilli</taxon>
        <taxon>Bacillales</taxon>
        <taxon>Paenibacillaceae</taxon>
        <taxon>Paenibacillus</taxon>
    </lineage>
</organism>
<reference evidence="1" key="1">
    <citation type="submission" date="2022-01" db="EMBL/GenBank/DDBJ databases">
        <title>Paenibacillus spongiae sp. nov., isolated from marine sponge.</title>
        <authorList>
            <person name="Li Z."/>
            <person name="Zhang M."/>
        </authorList>
    </citation>
    <scope>NUCLEOTIDE SEQUENCE</scope>
    <source>
        <strain evidence="1">PHS-Z3</strain>
    </source>
</reference>
<dbReference type="Proteomes" id="UP001057877">
    <property type="component" value="Chromosome"/>
</dbReference>
<protein>
    <recommendedName>
        <fullName evidence="3">Alpha-galactosidase</fullName>
    </recommendedName>
</protein>